<dbReference type="Pfam" id="PF03401">
    <property type="entry name" value="TctC"/>
    <property type="match status" value="1"/>
</dbReference>
<dbReference type="CDD" id="cd13578">
    <property type="entry name" value="PBP2_Bug27"/>
    <property type="match status" value="1"/>
</dbReference>
<dbReference type="Gene3D" id="3.40.190.10">
    <property type="entry name" value="Periplasmic binding protein-like II"/>
    <property type="match status" value="1"/>
</dbReference>
<comment type="caution">
    <text evidence="3">The sequence shown here is derived from an EMBL/GenBank/DDBJ whole genome shotgun (WGS) entry which is preliminary data.</text>
</comment>
<dbReference type="InterPro" id="IPR042100">
    <property type="entry name" value="Bug_dom1"/>
</dbReference>
<evidence type="ECO:0000313" key="4">
    <source>
        <dbReference type="Proteomes" id="UP001529369"/>
    </source>
</evidence>
<dbReference type="SUPFAM" id="SSF53850">
    <property type="entry name" value="Periplasmic binding protein-like II"/>
    <property type="match status" value="1"/>
</dbReference>
<evidence type="ECO:0000313" key="3">
    <source>
        <dbReference type="EMBL" id="MDN3567655.1"/>
    </source>
</evidence>
<protein>
    <submittedName>
        <fullName evidence="3">Tripartite tricarboxylate transporter substrate binding protein</fullName>
    </submittedName>
</protein>
<evidence type="ECO:0000256" key="1">
    <source>
        <dbReference type="ARBA" id="ARBA00006987"/>
    </source>
</evidence>
<dbReference type="PANTHER" id="PTHR42928:SF5">
    <property type="entry name" value="BLR1237 PROTEIN"/>
    <property type="match status" value="1"/>
</dbReference>
<sequence length="355" mass="36492">MPIRRRALVAASSAALAMTALPRVGTAQDMPRAGTAQNLPRAGTAQNLSLAGTARDTPGWPSRPLRLVIPFPPGGTTDILARFIGPPLAAALGQSVVIENRSGGAGAAGVVETLRAAPDGHTFCITISTLITAALLTRQPYHPVDDVTPILHLANVANILVVNKALPVRSVAELIAHAKANPGRLAYGSPGIGTSVHLSGEMFQQAAGIEMVHVPYRGGGPALADLVGGQLQLMFGNASSTLPFVRAGQVRALAVTAAARQAYAPELPTIAEAAIPGFAVAEWYAVIGPAGMPPAVAARLNREILAIVGTPEGRARLLELGSEIVGGSPADFGAFLRAEMARTEALIRSARITAD</sequence>
<reference evidence="4" key="1">
    <citation type="journal article" date="2019" name="Int. J. Syst. Evol. Microbiol.">
        <title>The Global Catalogue of Microorganisms (GCM) 10K type strain sequencing project: providing services to taxonomists for standard genome sequencing and annotation.</title>
        <authorList>
            <consortium name="The Broad Institute Genomics Platform"/>
            <consortium name="The Broad Institute Genome Sequencing Center for Infectious Disease"/>
            <person name="Wu L."/>
            <person name="Ma J."/>
        </authorList>
    </citation>
    <scope>NUCLEOTIDE SEQUENCE [LARGE SCALE GENOMIC DNA]</scope>
    <source>
        <strain evidence="4">CECT 7131</strain>
    </source>
</reference>
<keyword evidence="4" id="KW-1185">Reference proteome</keyword>
<dbReference type="EMBL" id="JAUFPN010000195">
    <property type="protein sequence ID" value="MDN3567655.1"/>
    <property type="molecule type" value="Genomic_DNA"/>
</dbReference>
<proteinExistence type="inferred from homology"/>
<evidence type="ECO:0000256" key="2">
    <source>
        <dbReference type="SAM" id="SignalP"/>
    </source>
</evidence>
<feature type="signal peptide" evidence="2">
    <location>
        <begin position="1"/>
        <end position="22"/>
    </location>
</feature>
<dbReference type="PANTHER" id="PTHR42928">
    <property type="entry name" value="TRICARBOXYLATE-BINDING PROTEIN"/>
    <property type="match status" value="1"/>
</dbReference>
<comment type="similarity">
    <text evidence="1">Belongs to the UPF0065 (bug) family.</text>
</comment>
<accession>A0ABT8ADC1</accession>
<gene>
    <name evidence="3" type="ORF">QWZ14_25020</name>
</gene>
<dbReference type="RefSeq" id="WP_290319706.1">
    <property type="nucleotide sequence ID" value="NZ_JAUFPN010000195.1"/>
</dbReference>
<dbReference type="PIRSF" id="PIRSF017082">
    <property type="entry name" value="YflP"/>
    <property type="match status" value="1"/>
</dbReference>
<organism evidence="3 4">
    <name type="scientific">Paeniroseomonas aquatica</name>
    <dbReference type="NCBI Taxonomy" id="373043"/>
    <lineage>
        <taxon>Bacteria</taxon>
        <taxon>Pseudomonadati</taxon>
        <taxon>Pseudomonadota</taxon>
        <taxon>Alphaproteobacteria</taxon>
        <taxon>Acetobacterales</taxon>
        <taxon>Acetobacteraceae</taxon>
        <taxon>Paeniroseomonas</taxon>
    </lineage>
</organism>
<dbReference type="Gene3D" id="3.40.190.150">
    <property type="entry name" value="Bordetella uptake gene, domain 1"/>
    <property type="match status" value="1"/>
</dbReference>
<feature type="chain" id="PRO_5046744420" evidence="2">
    <location>
        <begin position="23"/>
        <end position="355"/>
    </location>
</feature>
<dbReference type="InterPro" id="IPR005064">
    <property type="entry name" value="BUG"/>
</dbReference>
<name>A0ABT8ADC1_9PROT</name>
<keyword evidence="2" id="KW-0732">Signal</keyword>
<dbReference type="Proteomes" id="UP001529369">
    <property type="component" value="Unassembled WGS sequence"/>
</dbReference>